<dbReference type="PANTHER" id="PTHR20992:SF9">
    <property type="entry name" value="AT15442P-RELATED"/>
    <property type="match status" value="1"/>
</dbReference>
<dbReference type="Proteomes" id="UP001500928">
    <property type="component" value="Unassembled WGS sequence"/>
</dbReference>
<evidence type="ECO:0000313" key="3">
    <source>
        <dbReference type="Proteomes" id="UP001500928"/>
    </source>
</evidence>
<feature type="transmembrane region" description="Helical" evidence="1">
    <location>
        <begin position="132"/>
        <end position="150"/>
    </location>
</feature>
<organism evidence="2 3">
    <name type="scientific">Actinomycetospora chlora</name>
    <dbReference type="NCBI Taxonomy" id="663608"/>
    <lineage>
        <taxon>Bacteria</taxon>
        <taxon>Bacillati</taxon>
        <taxon>Actinomycetota</taxon>
        <taxon>Actinomycetes</taxon>
        <taxon>Pseudonocardiales</taxon>
        <taxon>Pseudonocardiaceae</taxon>
        <taxon>Actinomycetospora</taxon>
    </lineage>
</organism>
<comment type="caution">
    <text evidence="2">The sequence shown here is derived from an EMBL/GenBank/DDBJ whole genome shotgun (WGS) entry which is preliminary data.</text>
</comment>
<accession>A0ABP9BSX8</accession>
<dbReference type="RefSeq" id="WP_345419363.1">
    <property type="nucleotide sequence ID" value="NZ_BAABHO010000036.1"/>
</dbReference>
<feature type="transmembrane region" description="Helical" evidence="1">
    <location>
        <begin position="34"/>
        <end position="53"/>
    </location>
</feature>
<feature type="transmembrane region" description="Helical" evidence="1">
    <location>
        <begin position="59"/>
        <end position="80"/>
    </location>
</feature>
<feature type="transmembrane region" description="Helical" evidence="1">
    <location>
        <begin position="157"/>
        <end position="178"/>
    </location>
</feature>
<keyword evidence="1" id="KW-1133">Transmembrane helix</keyword>
<dbReference type="InterPro" id="IPR005240">
    <property type="entry name" value="DUF389"/>
</dbReference>
<protein>
    <submittedName>
        <fullName evidence="2">DUF389 domain-containing protein</fullName>
    </submittedName>
</protein>
<sequence>MTAGLARAPYVRVTAADLERVTGKLFLADRAGRSAFWVLLTLAAVIASAGVVADSTATVIGAMIVAPLMTPILGTALAVVLADRRQVVRSAVVVVAGALLVVVIGYLSGLLSPVPEVAATNSQVASRVAPELVDLVAALATGAVGAFALVRPDVSDTLPGVAIAISLVPPLAVVGLTLEAGAPDQSAGALLLFLTNVTAIIATGTATLAACHVREVAIAAGRPVGRLRARTAVVIGVVLVAVAVPLGVGTWQTARGQQVLTAAQPAVQGWAQARSWQVVDVTWSQGVLQVVAAGPPPAPDTSSLRGALDQAGLADVPARLSEALGGVVELPATGAAR</sequence>
<reference evidence="3" key="1">
    <citation type="journal article" date="2019" name="Int. J. Syst. Evol. Microbiol.">
        <title>The Global Catalogue of Microorganisms (GCM) 10K type strain sequencing project: providing services to taxonomists for standard genome sequencing and annotation.</title>
        <authorList>
            <consortium name="The Broad Institute Genomics Platform"/>
            <consortium name="The Broad Institute Genome Sequencing Center for Infectious Disease"/>
            <person name="Wu L."/>
            <person name="Ma J."/>
        </authorList>
    </citation>
    <scope>NUCLEOTIDE SEQUENCE [LARGE SCALE GENOMIC DNA]</scope>
    <source>
        <strain evidence="3">JCM 17979</strain>
    </source>
</reference>
<dbReference type="EMBL" id="BAABHO010000036">
    <property type="protein sequence ID" value="GAA4799688.1"/>
    <property type="molecule type" value="Genomic_DNA"/>
</dbReference>
<feature type="transmembrane region" description="Helical" evidence="1">
    <location>
        <begin position="232"/>
        <end position="251"/>
    </location>
</feature>
<evidence type="ECO:0000256" key="1">
    <source>
        <dbReference type="SAM" id="Phobius"/>
    </source>
</evidence>
<proteinExistence type="predicted"/>
<dbReference type="PANTHER" id="PTHR20992">
    <property type="entry name" value="AT15442P-RELATED"/>
    <property type="match status" value="1"/>
</dbReference>
<dbReference type="Pfam" id="PF04087">
    <property type="entry name" value="DUF389"/>
    <property type="match status" value="1"/>
</dbReference>
<keyword evidence="1" id="KW-0472">Membrane</keyword>
<name>A0ABP9BSX8_9PSEU</name>
<feature type="transmembrane region" description="Helical" evidence="1">
    <location>
        <begin position="92"/>
        <end position="112"/>
    </location>
</feature>
<keyword evidence="1" id="KW-0812">Transmembrane</keyword>
<gene>
    <name evidence="2" type="ORF">GCM10023200_40700</name>
</gene>
<keyword evidence="3" id="KW-1185">Reference proteome</keyword>
<feature type="transmembrane region" description="Helical" evidence="1">
    <location>
        <begin position="190"/>
        <end position="211"/>
    </location>
</feature>
<evidence type="ECO:0000313" key="2">
    <source>
        <dbReference type="EMBL" id="GAA4799688.1"/>
    </source>
</evidence>